<comment type="subunit">
    <text evidence="3">Homodimer.</text>
</comment>
<dbReference type="FunFam" id="3.90.1150.10:FF:000021">
    <property type="entry name" value="Kynurenine--oxoglutarate transaminase 3"/>
    <property type="match status" value="1"/>
</dbReference>
<evidence type="ECO:0000256" key="10">
    <source>
        <dbReference type="ARBA" id="ARBA00049325"/>
    </source>
</evidence>
<comment type="similarity">
    <text evidence="2">Belongs to the class-I pyridoxal-phosphate-dependent aminotransferase family.</text>
</comment>
<dbReference type="Pfam" id="PF00155">
    <property type="entry name" value="Aminotran_1_2"/>
    <property type="match status" value="1"/>
</dbReference>
<dbReference type="CDD" id="cd00609">
    <property type="entry name" value="AAT_like"/>
    <property type="match status" value="1"/>
</dbReference>
<dbReference type="GO" id="GO:0016212">
    <property type="term" value="F:kynurenine-oxoglutarate transaminase activity"/>
    <property type="evidence" value="ECO:0007669"/>
    <property type="project" value="TreeGrafter"/>
</dbReference>
<dbReference type="InterPro" id="IPR051326">
    <property type="entry name" value="Kynurenine-oxoglutarate_AT"/>
</dbReference>
<keyword evidence="6" id="KW-0663">Pyridoxal phosphate</keyword>
<dbReference type="InterPro" id="IPR015421">
    <property type="entry name" value="PyrdxlP-dep_Trfase_major"/>
</dbReference>
<dbReference type="GO" id="GO:0047804">
    <property type="term" value="F:cysteine-S-conjugate beta-lyase activity"/>
    <property type="evidence" value="ECO:0007669"/>
    <property type="project" value="UniProtKB-EC"/>
</dbReference>
<dbReference type="InterPro" id="IPR015422">
    <property type="entry name" value="PyrdxlP-dep_Trfase_small"/>
</dbReference>
<keyword evidence="13" id="KW-1185">Reference proteome</keyword>
<dbReference type="AlphaFoldDB" id="A0A1J1IFZ7"/>
<keyword evidence="4" id="KW-0032">Aminotransferase</keyword>
<dbReference type="InterPro" id="IPR015424">
    <property type="entry name" value="PyrdxlP-dep_Trfase"/>
</dbReference>
<evidence type="ECO:0000313" key="13">
    <source>
        <dbReference type="Proteomes" id="UP000183832"/>
    </source>
</evidence>
<evidence type="ECO:0000259" key="11">
    <source>
        <dbReference type="Pfam" id="PF00155"/>
    </source>
</evidence>
<dbReference type="OrthoDB" id="2414662at2759"/>
<evidence type="ECO:0000256" key="7">
    <source>
        <dbReference type="ARBA" id="ARBA00022990"/>
    </source>
</evidence>
<dbReference type="SUPFAM" id="SSF53383">
    <property type="entry name" value="PLP-dependent transferases"/>
    <property type="match status" value="1"/>
</dbReference>
<feature type="domain" description="Aminotransferase class I/classII large" evidence="11">
    <location>
        <begin position="35"/>
        <end position="415"/>
    </location>
</feature>
<evidence type="ECO:0000256" key="6">
    <source>
        <dbReference type="ARBA" id="ARBA00022898"/>
    </source>
</evidence>
<reference evidence="12 13" key="1">
    <citation type="submission" date="2015-04" db="EMBL/GenBank/DDBJ databases">
        <authorList>
            <person name="Syromyatnikov M.Y."/>
            <person name="Popov V.N."/>
        </authorList>
    </citation>
    <scope>NUCLEOTIDE SEQUENCE [LARGE SCALE GENOMIC DNA]</scope>
</reference>
<dbReference type="Gene3D" id="3.40.640.10">
    <property type="entry name" value="Type I PLP-dependent aspartate aminotransferase-like (Major domain)"/>
    <property type="match status" value="1"/>
</dbReference>
<dbReference type="FunFam" id="3.40.640.10:FF:000024">
    <property type="entry name" value="Kynurenine--oxoglutarate transaminase 3"/>
    <property type="match status" value="1"/>
</dbReference>
<protein>
    <submittedName>
        <fullName evidence="12">CLUMA_CG012511, isoform A</fullName>
    </submittedName>
</protein>
<evidence type="ECO:0000256" key="2">
    <source>
        <dbReference type="ARBA" id="ARBA00007441"/>
    </source>
</evidence>
<dbReference type="FunFam" id="3.90.1150.10:FF:000275">
    <property type="entry name" value="kynurenine--oxoglutarate transaminase 1"/>
    <property type="match status" value="1"/>
</dbReference>
<evidence type="ECO:0000256" key="3">
    <source>
        <dbReference type="ARBA" id="ARBA00011738"/>
    </source>
</evidence>
<evidence type="ECO:0000256" key="8">
    <source>
        <dbReference type="ARBA" id="ARBA00023239"/>
    </source>
</evidence>
<evidence type="ECO:0000256" key="4">
    <source>
        <dbReference type="ARBA" id="ARBA00022576"/>
    </source>
</evidence>
<dbReference type="UniPathway" id="UPA00334">
    <property type="reaction ID" value="UER00726"/>
</dbReference>
<dbReference type="GO" id="GO:0097053">
    <property type="term" value="P:L-kynurenine catabolic process"/>
    <property type="evidence" value="ECO:0007669"/>
    <property type="project" value="UniProtKB-UniPathway"/>
</dbReference>
<dbReference type="PANTHER" id="PTHR43807">
    <property type="entry name" value="FI04487P"/>
    <property type="match status" value="1"/>
</dbReference>
<keyword evidence="7" id="KW-0007">Acetylation</keyword>
<organism evidence="12 13">
    <name type="scientific">Clunio marinus</name>
    <dbReference type="NCBI Taxonomy" id="568069"/>
    <lineage>
        <taxon>Eukaryota</taxon>
        <taxon>Metazoa</taxon>
        <taxon>Ecdysozoa</taxon>
        <taxon>Arthropoda</taxon>
        <taxon>Hexapoda</taxon>
        <taxon>Insecta</taxon>
        <taxon>Pterygota</taxon>
        <taxon>Neoptera</taxon>
        <taxon>Endopterygota</taxon>
        <taxon>Diptera</taxon>
        <taxon>Nematocera</taxon>
        <taxon>Chironomoidea</taxon>
        <taxon>Chironomidae</taxon>
        <taxon>Clunio</taxon>
    </lineage>
</organism>
<evidence type="ECO:0000256" key="9">
    <source>
        <dbReference type="ARBA" id="ARBA00024016"/>
    </source>
</evidence>
<keyword evidence="5" id="KW-0808">Transferase</keyword>
<comment type="catalytic activity">
    <reaction evidence="10">
        <text>an S-substituted L-cysteine + H2O = a thiol + pyruvate + NH4(+)</text>
        <dbReference type="Rhea" id="RHEA:18121"/>
        <dbReference type="ChEBI" id="CHEBI:15361"/>
        <dbReference type="ChEBI" id="CHEBI:15377"/>
        <dbReference type="ChEBI" id="CHEBI:28938"/>
        <dbReference type="ChEBI" id="CHEBI:29256"/>
        <dbReference type="ChEBI" id="CHEBI:58717"/>
        <dbReference type="EC" id="4.4.1.13"/>
    </reaction>
    <physiologicalReaction direction="left-to-right" evidence="10">
        <dbReference type="Rhea" id="RHEA:18122"/>
    </physiologicalReaction>
</comment>
<dbReference type="InterPro" id="IPR004839">
    <property type="entry name" value="Aminotransferase_I/II_large"/>
</dbReference>
<gene>
    <name evidence="12" type="ORF">CLUMA_CG012511</name>
</gene>
<dbReference type="Gene3D" id="3.90.1150.10">
    <property type="entry name" value="Aspartate Aminotransferase, domain 1"/>
    <property type="match status" value="1"/>
</dbReference>
<evidence type="ECO:0000256" key="5">
    <source>
        <dbReference type="ARBA" id="ARBA00022679"/>
    </source>
</evidence>
<dbReference type="STRING" id="568069.A0A1J1IFZ7"/>
<dbReference type="PANTHER" id="PTHR43807:SF20">
    <property type="entry name" value="FI04487P"/>
    <property type="match status" value="1"/>
</dbReference>
<evidence type="ECO:0000313" key="12">
    <source>
        <dbReference type="EMBL" id="CRK99144.1"/>
    </source>
</evidence>
<dbReference type="GO" id="GO:0005739">
    <property type="term" value="C:mitochondrion"/>
    <property type="evidence" value="ECO:0007669"/>
    <property type="project" value="TreeGrafter"/>
</dbReference>
<evidence type="ECO:0000256" key="1">
    <source>
        <dbReference type="ARBA" id="ARBA00001933"/>
    </source>
</evidence>
<keyword evidence="8" id="KW-0456">Lyase</keyword>
<proteinExistence type="inferred from homology"/>
<accession>A0A1J1IFZ7</accession>
<sequence>MSSANSDKFGPPKRFQDTSESVWVEYVALALKHKPKVNLGQGFPDYAPPHYVTEALSEVSHGNHLLNQYTRGFGHPRLVQAIAKLYSHLIGREINPNTEVLVTVGAYQSLYSAITGHVDDGDEVIIIEPFYDCYYDQIKSAGGVVRSIALKPTKSGVLSAADWKLDPVEFEKLFNEKTKAIILNTPHNPLGKVFKLDELEMIADLCKKWNVLVISDEVYEHMVFEPAKHIRINTLPGMWERTITIGSAGKTFSVTGWKLGWSYGPANLLRNLQLVHQNAVYTCATPLQEATAMAFEFELTRLNSSESFFKSLAVELTDKRDYMAKFLTETGFQVTLPEAGYFMIADWSHNADKVDLSSESDEFKDYRFTKWMTKNISLQGIPPSAFYTKPNKHLGENYIRFCYIKNDETLHDAAKILKDWYSK</sequence>
<comment type="cofactor">
    <cofactor evidence="1">
        <name>pyridoxal 5'-phosphate</name>
        <dbReference type="ChEBI" id="CHEBI:597326"/>
    </cofactor>
</comment>
<dbReference type="Proteomes" id="UP000183832">
    <property type="component" value="Unassembled WGS sequence"/>
</dbReference>
<name>A0A1J1IFZ7_9DIPT</name>
<dbReference type="GO" id="GO:0030170">
    <property type="term" value="F:pyridoxal phosphate binding"/>
    <property type="evidence" value="ECO:0007669"/>
    <property type="project" value="InterPro"/>
</dbReference>
<comment type="pathway">
    <text evidence="9">Amino-acid degradation; L-kynurenine degradation; kynurenate from L-kynurenine: step 1/2.</text>
</comment>
<dbReference type="EMBL" id="CVRI01000049">
    <property type="protein sequence ID" value="CRK99144.1"/>
    <property type="molecule type" value="Genomic_DNA"/>
</dbReference>